<dbReference type="Proteomes" id="UP001583172">
    <property type="component" value="Unassembled WGS sequence"/>
</dbReference>
<keyword evidence="2" id="KW-0479">Metal-binding</keyword>
<dbReference type="InterPro" id="IPR052355">
    <property type="entry name" value="CENP-V-like"/>
</dbReference>
<dbReference type="PROSITE" id="PS51891">
    <property type="entry name" value="CENP_V_GFA"/>
    <property type="match status" value="2"/>
</dbReference>
<proteinExistence type="inferred from homology"/>
<dbReference type="Pfam" id="PF04828">
    <property type="entry name" value="GFA"/>
    <property type="match status" value="2"/>
</dbReference>
<evidence type="ECO:0000256" key="1">
    <source>
        <dbReference type="ARBA" id="ARBA00005495"/>
    </source>
</evidence>
<sequence>MAQLNRDRARGSTDTRGGDRPQATEGGGRRHLADRHSDRLWDRWIDWGDGNIGAHYVRVNPHPAGFNDFAAKFNITTNPFRFNPIAREERTLRAYRDALHVINLRQHPPVVQPPQGQAWPQADIQGARNQVLLLEHLERGTLEDALNNIYRAQHANPLRGRRADLRPDGNAKVLWHIFLCLVKSLEQFSEEWDYLPPGSSPYDGFPIGGNNRAGKVAGNYGWRTNLFQIGLVMMCLITCCVPPRPPYPSRIWVPDCPPADQDDDDLYDNEPRQQARPAAGDAQLPQGVQDHDHGRYPQGRPGWLRVWSWGGFLLHTDPLIGWAEFTNAPNPPLPPPPVQRPAVHEDLCRLVAWCLCDDPHYRPRLRVLEREIKSFMEAHGPSRKQPNNKNNNDINDITMTGTENVIRRQEGPQQPQQDQAAAASESSTDNKSKSPPAPSSRVTYRGNCHCAAFVYEVKLPTIHSALECRCAMCHRKGYLWNLAGGGRRDVEVVKGKWEDLARYEIVGEKGRVVHRFCPKCATPVMAEVEGGNNSQEGTALINVRALQGVDTWTIEKVPYSCPAASALAAATNHTGPLPTPIDGNKPYTASCHCGAVTLALTSKPLDSTYPEATVDCNCSVCVRNGYIWAYPLKHQVVLWSRSPTAIGRYHFSHHVLNKTFCTTCGVCLTNEWAGRSEEELRALGARLPTPAKMIERMSSLHPVNLRVFPDVDLGVMKPPYLNKGATGIPPAYVNP</sequence>
<feature type="domain" description="CENP-V/GFA" evidence="5">
    <location>
        <begin position="444"/>
        <end position="560"/>
    </location>
</feature>
<reference evidence="6 7" key="1">
    <citation type="journal article" date="2024" name="Commun. Biol.">
        <title>Comparative genomic analysis of thermophilic fungi reveals convergent evolutionary adaptations and gene losses.</title>
        <authorList>
            <person name="Steindorff A.S."/>
            <person name="Aguilar-Pontes M.V."/>
            <person name="Robinson A.J."/>
            <person name="Andreopoulos B."/>
            <person name="LaButti K."/>
            <person name="Kuo A."/>
            <person name="Mondo S."/>
            <person name="Riley R."/>
            <person name="Otillar R."/>
            <person name="Haridas S."/>
            <person name="Lipzen A."/>
            <person name="Grimwood J."/>
            <person name="Schmutz J."/>
            <person name="Clum A."/>
            <person name="Reid I.D."/>
            <person name="Moisan M.C."/>
            <person name="Butler G."/>
            <person name="Nguyen T.T.M."/>
            <person name="Dewar K."/>
            <person name="Conant G."/>
            <person name="Drula E."/>
            <person name="Henrissat B."/>
            <person name="Hansel C."/>
            <person name="Singer S."/>
            <person name="Hutchinson M.I."/>
            <person name="de Vries R.P."/>
            <person name="Natvig D.O."/>
            <person name="Powell A.J."/>
            <person name="Tsang A."/>
            <person name="Grigoriev I.V."/>
        </authorList>
    </citation>
    <scope>NUCLEOTIDE SEQUENCE [LARGE SCALE GENOMIC DNA]</scope>
    <source>
        <strain evidence="6 7">CBS 620.91</strain>
    </source>
</reference>
<feature type="compositionally biased region" description="Low complexity" evidence="4">
    <location>
        <begin position="387"/>
        <end position="397"/>
    </location>
</feature>
<dbReference type="SUPFAM" id="SSF51316">
    <property type="entry name" value="Mss4-like"/>
    <property type="match status" value="2"/>
</dbReference>
<evidence type="ECO:0000256" key="2">
    <source>
        <dbReference type="ARBA" id="ARBA00022723"/>
    </source>
</evidence>
<evidence type="ECO:0000259" key="5">
    <source>
        <dbReference type="PROSITE" id="PS51891"/>
    </source>
</evidence>
<keyword evidence="7" id="KW-1185">Reference proteome</keyword>
<accession>A0ABR3VJ63</accession>
<organism evidence="6 7">
    <name type="scientific">Humicola insolens</name>
    <name type="common">Soft-rot fungus</name>
    <dbReference type="NCBI Taxonomy" id="85995"/>
    <lineage>
        <taxon>Eukaryota</taxon>
        <taxon>Fungi</taxon>
        <taxon>Dikarya</taxon>
        <taxon>Ascomycota</taxon>
        <taxon>Pezizomycotina</taxon>
        <taxon>Sordariomycetes</taxon>
        <taxon>Sordariomycetidae</taxon>
        <taxon>Sordariales</taxon>
        <taxon>Chaetomiaceae</taxon>
        <taxon>Mycothermus</taxon>
    </lineage>
</organism>
<feature type="compositionally biased region" description="Basic and acidic residues" evidence="4">
    <location>
        <begin position="1"/>
        <end position="19"/>
    </location>
</feature>
<keyword evidence="3" id="KW-0862">Zinc</keyword>
<feature type="region of interest" description="Disordered" evidence="4">
    <location>
        <begin position="409"/>
        <end position="442"/>
    </location>
</feature>
<comment type="similarity">
    <text evidence="1">Belongs to the Gfa family.</text>
</comment>
<evidence type="ECO:0000313" key="6">
    <source>
        <dbReference type="EMBL" id="KAL1841834.1"/>
    </source>
</evidence>
<feature type="domain" description="CENP-V/GFA" evidence="5">
    <location>
        <begin position="587"/>
        <end position="709"/>
    </location>
</feature>
<comment type="caution">
    <text evidence="6">The sequence shown here is derived from an EMBL/GenBank/DDBJ whole genome shotgun (WGS) entry which is preliminary data.</text>
</comment>
<evidence type="ECO:0000256" key="4">
    <source>
        <dbReference type="SAM" id="MobiDB-lite"/>
    </source>
</evidence>
<feature type="compositionally biased region" description="Low complexity" evidence="4">
    <location>
        <begin position="412"/>
        <end position="423"/>
    </location>
</feature>
<feature type="region of interest" description="Disordered" evidence="4">
    <location>
        <begin position="1"/>
        <end position="33"/>
    </location>
</feature>
<feature type="region of interest" description="Disordered" evidence="4">
    <location>
        <begin position="377"/>
        <end position="397"/>
    </location>
</feature>
<dbReference type="PANTHER" id="PTHR28620:SF1">
    <property type="entry name" value="CENP-V_GFA DOMAIN-CONTAINING PROTEIN"/>
    <property type="match status" value="1"/>
</dbReference>
<name>A0ABR3VJ63_HUMIN</name>
<protein>
    <recommendedName>
        <fullName evidence="5">CENP-V/GFA domain-containing protein</fullName>
    </recommendedName>
</protein>
<evidence type="ECO:0000256" key="3">
    <source>
        <dbReference type="ARBA" id="ARBA00022833"/>
    </source>
</evidence>
<dbReference type="InterPro" id="IPR006913">
    <property type="entry name" value="CENP-V/GFA"/>
</dbReference>
<gene>
    <name evidence="6" type="ORF">VTJ49DRAFT_6511</name>
</gene>
<dbReference type="InterPro" id="IPR011057">
    <property type="entry name" value="Mss4-like_sf"/>
</dbReference>
<dbReference type="Gene3D" id="2.170.150.70">
    <property type="match status" value="2"/>
</dbReference>
<evidence type="ECO:0000313" key="7">
    <source>
        <dbReference type="Proteomes" id="UP001583172"/>
    </source>
</evidence>
<dbReference type="EMBL" id="JAZGSY010000062">
    <property type="protein sequence ID" value="KAL1841834.1"/>
    <property type="molecule type" value="Genomic_DNA"/>
</dbReference>
<feature type="region of interest" description="Disordered" evidence="4">
    <location>
        <begin position="252"/>
        <end position="296"/>
    </location>
</feature>
<dbReference type="PANTHER" id="PTHR28620">
    <property type="entry name" value="CENTROMERE PROTEIN V"/>
    <property type="match status" value="1"/>
</dbReference>